<dbReference type="InterPro" id="IPR012349">
    <property type="entry name" value="Split_barrel_FMN-bd"/>
</dbReference>
<dbReference type="Pfam" id="PF16242">
    <property type="entry name" value="Pyrid_ox_like"/>
    <property type="match status" value="1"/>
</dbReference>
<reference evidence="2 3" key="1">
    <citation type="submission" date="2021-03" db="EMBL/GenBank/DDBJ databases">
        <title>Enterococcal diversity collection.</title>
        <authorList>
            <person name="Gilmore M.S."/>
            <person name="Schwartzman J."/>
            <person name="Van Tyne D."/>
            <person name="Martin M."/>
            <person name="Earl A.M."/>
            <person name="Manson A.L."/>
            <person name="Straub T."/>
            <person name="Salamzade R."/>
            <person name="Saavedra J."/>
            <person name="Lebreton F."/>
            <person name="Prichula J."/>
            <person name="Schaufler K."/>
            <person name="Gaca A."/>
            <person name="Sgardioli B."/>
            <person name="Wagenaar J."/>
            <person name="Strong T."/>
        </authorList>
    </citation>
    <scope>NUCLEOTIDE SEQUENCE [LARGE SCALE GENOMIC DNA]</scope>
    <source>
        <strain evidence="2 3">MJM16</strain>
    </source>
</reference>
<evidence type="ECO:0000313" key="2">
    <source>
        <dbReference type="EMBL" id="MBO0454601.1"/>
    </source>
</evidence>
<accession>A0ABS3HMC0</accession>
<dbReference type="SUPFAM" id="SSF50475">
    <property type="entry name" value="FMN-binding split barrel"/>
    <property type="match status" value="1"/>
</dbReference>
<gene>
    <name evidence="2" type="ORF">JZO85_20265</name>
</gene>
<dbReference type="Gene3D" id="2.30.110.10">
    <property type="entry name" value="Electron Transport, Fmn-binding Protein, Chain A"/>
    <property type="match status" value="1"/>
</dbReference>
<dbReference type="EMBL" id="JAFLVR010000067">
    <property type="protein sequence ID" value="MBO0454601.1"/>
    <property type="molecule type" value="Genomic_DNA"/>
</dbReference>
<dbReference type="RefSeq" id="WP_207110333.1">
    <property type="nucleotide sequence ID" value="NZ_JAFLVR010000067.1"/>
</dbReference>
<organism evidence="2 3">
    <name type="scientific">Candidatus Enterococcus murrayae</name>
    <dbReference type="NCBI Taxonomy" id="2815321"/>
    <lineage>
        <taxon>Bacteria</taxon>
        <taxon>Bacillati</taxon>
        <taxon>Bacillota</taxon>
        <taxon>Bacilli</taxon>
        <taxon>Lactobacillales</taxon>
        <taxon>Enterococcaceae</taxon>
        <taxon>Enterococcus</taxon>
    </lineage>
</organism>
<evidence type="ECO:0000259" key="1">
    <source>
        <dbReference type="Pfam" id="PF16242"/>
    </source>
</evidence>
<dbReference type="InterPro" id="IPR038725">
    <property type="entry name" value="YdaG_split_barrel_FMN-bd"/>
</dbReference>
<comment type="caution">
    <text evidence="2">The sequence shown here is derived from an EMBL/GenBank/DDBJ whole genome shotgun (WGS) entry which is preliminary data.</text>
</comment>
<proteinExistence type="predicted"/>
<name>A0ABS3HMC0_9ENTE</name>
<evidence type="ECO:0000313" key="3">
    <source>
        <dbReference type="Proteomes" id="UP000664495"/>
    </source>
</evidence>
<sequence>MSIYYMGSLADLPQEFTEEVNNFVQKGIPVFTETGVESYTVMLGTKQDQHVRLSVINLLQDSKLWGIYMQTNRNSQKVKNLLACNTAEIAITNGFGYVVLECSGEVIEDDQRKKEKWEEWMTEFHPEGPLSADYVLLHFKPHAIRAML</sequence>
<keyword evidence="3" id="KW-1185">Reference proteome</keyword>
<feature type="domain" description="General stress protein FMN-binding split barrel" evidence="1">
    <location>
        <begin position="39"/>
        <end position="142"/>
    </location>
</feature>
<dbReference type="Proteomes" id="UP000664495">
    <property type="component" value="Unassembled WGS sequence"/>
</dbReference>
<protein>
    <submittedName>
        <fullName evidence="2">Pyridoxamine 5'-phosphate oxidase family protein</fullName>
    </submittedName>
</protein>